<dbReference type="RefSeq" id="WP_151136460.1">
    <property type="nucleotide sequence ID" value="NZ_VZUS01000001.1"/>
</dbReference>
<evidence type="ECO:0000256" key="1">
    <source>
        <dbReference type="SAM" id="Phobius"/>
    </source>
</evidence>
<evidence type="ECO:0000313" key="2">
    <source>
        <dbReference type="EMBL" id="KAB1187614.1"/>
    </source>
</evidence>
<protein>
    <submittedName>
        <fullName evidence="2">Uncharacterized protein</fullName>
    </submittedName>
</protein>
<feature type="transmembrane region" description="Helical" evidence="1">
    <location>
        <begin position="21"/>
        <end position="45"/>
    </location>
</feature>
<accession>A0A643JWV3</accession>
<feature type="transmembrane region" description="Helical" evidence="1">
    <location>
        <begin position="65"/>
        <end position="88"/>
    </location>
</feature>
<organism evidence="2">
    <name type="scientific">Haloferax sp. CBA1149</name>
    <dbReference type="NCBI Taxonomy" id="2650753"/>
    <lineage>
        <taxon>Archaea</taxon>
        <taxon>Methanobacteriati</taxon>
        <taxon>Methanobacteriota</taxon>
        <taxon>Stenosarchaea group</taxon>
        <taxon>Halobacteria</taxon>
        <taxon>Halobacteriales</taxon>
        <taxon>Haloferacaceae</taxon>
        <taxon>Haloferax</taxon>
    </lineage>
</organism>
<comment type="caution">
    <text evidence="2">The sequence shown here is derived from an EMBL/GenBank/DDBJ whole genome shotgun (WGS) entry which is preliminary data.</text>
</comment>
<dbReference type="EMBL" id="VZUS01000001">
    <property type="protein sequence ID" value="KAB1187614.1"/>
    <property type="molecule type" value="Genomic_DNA"/>
</dbReference>
<sequence length="91" mass="9432">MSRGYSTTYHAPRRRSSFTPYVLVVGGLLLFCVAILAPVADLSAGLSVASLTTNAGAIALDGRTLVVSGGLLLISAVSTLFGLLLLLIRLK</sequence>
<reference evidence="2" key="1">
    <citation type="submission" date="2019-09" db="EMBL/GenBank/DDBJ databases">
        <title>Genomic analysis of Haloferax sp. CBA1149.</title>
        <authorList>
            <person name="Roh S.W."/>
        </authorList>
    </citation>
    <scope>NUCLEOTIDE SEQUENCE</scope>
    <source>
        <strain evidence="2">CBA1149</strain>
    </source>
</reference>
<name>A0A643JWV3_9EURY</name>
<proteinExistence type="predicted"/>
<keyword evidence="1" id="KW-1133">Transmembrane helix</keyword>
<dbReference type="AlphaFoldDB" id="A0A643JWV3"/>
<keyword evidence="1" id="KW-0812">Transmembrane</keyword>
<gene>
    <name evidence="2" type="ORF">Hfx1149_06050</name>
</gene>
<keyword evidence="1" id="KW-0472">Membrane</keyword>